<sequence>MLGTVFNIFRIPDLRNKILFTLALLVIYRIGFHIPNPCFDQAKIAEVTKHRDTESPLGRAATYMQIFTGGTLDKSSLFGLGIMPYITASIIFMLLGEVIPALKKLRQEGQTGYKKIQEYTRYLAVLICVFQSIMYMRILGEFIYPGMETQALIMGVVGMTAGTIFLM</sequence>
<reference evidence="2" key="1">
    <citation type="journal article" date="2014" name="Front. Microbiol.">
        <title>High frequency of phylogenetically diverse reductive dehalogenase-homologous genes in deep subseafloor sedimentary metagenomes.</title>
        <authorList>
            <person name="Kawai M."/>
            <person name="Futagami T."/>
            <person name="Toyoda A."/>
            <person name="Takaki Y."/>
            <person name="Nishi S."/>
            <person name="Hori S."/>
            <person name="Arai W."/>
            <person name="Tsubouchi T."/>
            <person name="Morono Y."/>
            <person name="Uchiyama I."/>
            <person name="Ito T."/>
            <person name="Fujiyama A."/>
            <person name="Inagaki F."/>
            <person name="Takami H."/>
        </authorList>
    </citation>
    <scope>NUCLEOTIDE SEQUENCE</scope>
    <source>
        <strain evidence="2">Expedition CK06-06</strain>
    </source>
</reference>
<dbReference type="PRINTS" id="PR00303">
    <property type="entry name" value="SECYTRNLCASE"/>
</dbReference>
<evidence type="ECO:0000256" key="1">
    <source>
        <dbReference type="SAM" id="Phobius"/>
    </source>
</evidence>
<accession>X0UZ87</accession>
<keyword evidence="1" id="KW-1133">Transmembrane helix</keyword>
<organism evidence="2">
    <name type="scientific">marine sediment metagenome</name>
    <dbReference type="NCBI Taxonomy" id="412755"/>
    <lineage>
        <taxon>unclassified sequences</taxon>
        <taxon>metagenomes</taxon>
        <taxon>ecological metagenomes</taxon>
    </lineage>
</organism>
<feature type="non-terminal residue" evidence="2">
    <location>
        <position position="167"/>
    </location>
</feature>
<dbReference type="InterPro" id="IPR023201">
    <property type="entry name" value="SecY_dom_sf"/>
</dbReference>
<feature type="transmembrane region" description="Helical" evidence="1">
    <location>
        <begin position="82"/>
        <end position="102"/>
    </location>
</feature>
<dbReference type="GO" id="GO:0016020">
    <property type="term" value="C:membrane"/>
    <property type="evidence" value="ECO:0007669"/>
    <property type="project" value="InterPro"/>
</dbReference>
<dbReference type="SUPFAM" id="SSF103491">
    <property type="entry name" value="Preprotein translocase SecY subunit"/>
    <property type="match status" value="1"/>
</dbReference>
<evidence type="ECO:0000313" key="2">
    <source>
        <dbReference type="EMBL" id="GAG11145.1"/>
    </source>
</evidence>
<name>X0UZ87_9ZZZZ</name>
<dbReference type="InterPro" id="IPR002208">
    <property type="entry name" value="SecY/SEC61-alpha"/>
</dbReference>
<dbReference type="EMBL" id="BARS01026041">
    <property type="protein sequence ID" value="GAG11145.1"/>
    <property type="molecule type" value="Genomic_DNA"/>
</dbReference>
<dbReference type="GO" id="GO:0015031">
    <property type="term" value="P:protein transport"/>
    <property type="evidence" value="ECO:0007669"/>
    <property type="project" value="InterPro"/>
</dbReference>
<dbReference type="Pfam" id="PF00344">
    <property type="entry name" value="SecY"/>
    <property type="match status" value="1"/>
</dbReference>
<dbReference type="AlphaFoldDB" id="X0UZ87"/>
<gene>
    <name evidence="2" type="ORF">S01H1_41088</name>
</gene>
<proteinExistence type="predicted"/>
<keyword evidence="1" id="KW-0812">Transmembrane</keyword>
<dbReference type="PANTHER" id="PTHR10906">
    <property type="entry name" value="SECY/SEC61-ALPHA FAMILY MEMBER"/>
    <property type="match status" value="1"/>
</dbReference>
<protein>
    <recommendedName>
        <fullName evidence="3">Preprotein translocase subunit SecY</fullName>
    </recommendedName>
</protein>
<feature type="transmembrane region" description="Helical" evidence="1">
    <location>
        <begin position="122"/>
        <end position="144"/>
    </location>
</feature>
<evidence type="ECO:0008006" key="3">
    <source>
        <dbReference type="Google" id="ProtNLM"/>
    </source>
</evidence>
<keyword evidence="1" id="KW-0472">Membrane</keyword>
<feature type="transmembrane region" description="Helical" evidence="1">
    <location>
        <begin position="150"/>
        <end position="166"/>
    </location>
</feature>
<comment type="caution">
    <text evidence="2">The sequence shown here is derived from an EMBL/GenBank/DDBJ whole genome shotgun (WGS) entry which is preliminary data.</text>
</comment>
<dbReference type="Gene3D" id="1.10.3370.10">
    <property type="entry name" value="SecY subunit domain"/>
    <property type="match status" value="1"/>
</dbReference>